<keyword evidence="2" id="KW-1185">Reference proteome</keyword>
<reference evidence="1 2" key="1">
    <citation type="submission" date="2019-04" db="EMBL/GenBank/DDBJ databases">
        <title>Streptomyces piniterrae sp. nov., a heliquinomycin-producing actinomycete isolated from rhizosphere soil of Pinus yunnanensis.</title>
        <authorList>
            <person name="Zhuang X."/>
            <person name="Zhao J."/>
        </authorList>
    </citation>
    <scope>NUCLEOTIDE SEQUENCE [LARGE SCALE GENOMIC DNA]</scope>
    <source>
        <strain evidence="2">jys28</strain>
    </source>
</reference>
<name>A0A4U0NGC3_9ACTN</name>
<dbReference type="EMBL" id="SUMB01000005">
    <property type="protein sequence ID" value="TJZ52993.1"/>
    <property type="molecule type" value="Genomic_DNA"/>
</dbReference>
<gene>
    <name evidence="1" type="ORF">FCH28_17695</name>
</gene>
<comment type="caution">
    <text evidence="1">The sequence shown here is derived from an EMBL/GenBank/DDBJ whole genome shotgun (WGS) entry which is preliminary data.</text>
</comment>
<dbReference type="AlphaFoldDB" id="A0A4U0NGC3"/>
<dbReference type="RefSeq" id="WP_136741005.1">
    <property type="nucleotide sequence ID" value="NZ_SUMB01000005.1"/>
</dbReference>
<proteinExistence type="predicted"/>
<organism evidence="1 2">
    <name type="scientific">Streptomyces piniterrae</name>
    <dbReference type="NCBI Taxonomy" id="2571125"/>
    <lineage>
        <taxon>Bacteria</taxon>
        <taxon>Bacillati</taxon>
        <taxon>Actinomycetota</taxon>
        <taxon>Actinomycetes</taxon>
        <taxon>Kitasatosporales</taxon>
        <taxon>Streptomycetaceae</taxon>
        <taxon>Streptomyces</taxon>
    </lineage>
</organism>
<protein>
    <submittedName>
        <fullName evidence="1">Uncharacterized protein</fullName>
    </submittedName>
</protein>
<accession>A0A4U0NGC3</accession>
<dbReference type="Proteomes" id="UP000308697">
    <property type="component" value="Unassembled WGS sequence"/>
</dbReference>
<evidence type="ECO:0000313" key="1">
    <source>
        <dbReference type="EMBL" id="TJZ52993.1"/>
    </source>
</evidence>
<evidence type="ECO:0000313" key="2">
    <source>
        <dbReference type="Proteomes" id="UP000308697"/>
    </source>
</evidence>
<sequence length="219" mass="24178">MDIRTRWELSNGCCARPAQVMWRWMANKTHDGTVNSSPGNRIDENHHCGVASMTKNSEERNIPLFLKYLERTLGRVAESFKLPDAEDAYAAMECANKAVNTIYVSERGSGGGKGGIPVFRSTDSAGRALARLAGHLGDGRTLLFTEESGITAGVFSSLDEVIDRLENFKGERTIDLVRLDGSAGITVNRYRSGRAFSAKDNWEVVAWKLKSDSVEYIQL</sequence>